<evidence type="ECO:0000313" key="1">
    <source>
        <dbReference type="EMBL" id="GIH11692.1"/>
    </source>
</evidence>
<dbReference type="EMBL" id="BONY01000155">
    <property type="protein sequence ID" value="GIH11692.1"/>
    <property type="molecule type" value="Genomic_DNA"/>
</dbReference>
<name>A0A8J3QLA5_9ACTN</name>
<reference evidence="1" key="1">
    <citation type="submission" date="2021-01" db="EMBL/GenBank/DDBJ databases">
        <title>Whole genome shotgun sequence of Rhizocola hellebori NBRC 109834.</title>
        <authorList>
            <person name="Komaki H."/>
            <person name="Tamura T."/>
        </authorList>
    </citation>
    <scope>NUCLEOTIDE SEQUENCE</scope>
    <source>
        <strain evidence="1">NBRC 109834</strain>
    </source>
</reference>
<keyword evidence="2" id="KW-1185">Reference proteome</keyword>
<protein>
    <submittedName>
        <fullName evidence="1">Uncharacterized protein</fullName>
    </submittedName>
</protein>
<organism evidence="1 2">
    <name type="scientific">Rhizocola hellebori</name>
    <dbReference type="NCBI Taxonomy" id="1392758"/>
    <lineage>
        <taxon>Bacteria</taxon>
        <taxon>Bacillati</taxon>
        <taxon>Actinomycetota</taxon>
        <taxon>Actinomycetes</taxon>
        <taxon>Micromonosporales</taxon>
        <taxon>Micromonosporaceae</taxon>
        <taxon>Rhizocola</taxon>
    </lineage>
</organism>
<evidence type="ECO:0000313" key="2">
    <source>
        <dbReference type="Proteomes" id="UP000612899"/>
    </source>
</evidence>
<dbReference type="Proteomes" id="UP000612899">
    <property type="component" value="Unassembled WGS sequence"/>
</dbReference>
<comment type="caution">
    <text evidence="1">The sequence shown here is derived from an EMBL/GenBank/DDBJ whole genome shotgun (WGS) entry which is preliminary data.</text>
</comment>
<dbReference type="AlphaFoldDB" id="A0A8J3QLA5"/>
<proteinExistence type="predicted"/>
<sequence length="164" mass="18305">MGFFSFGLYESTGRNSQPIEALSLTVAVPVATTSISTHLTVDLLDKEHKETGLYLDVLARVPLPVHDAFLRLWVRGQTPIRWSEGQVLDHSDWTYDGRQERILRLATYQERASDWWDDLNCPDQPLDGYVAAGAAGRTHVGSAAQPRSGVFHGGWGCRSRRPID</sequence>
<accession>A0A8J3QLA5</accession>
<gene>
    <name evidence="1" type="ORF">Rhe02_97590</name>
</gene>